<organism evidence="3 4">
    <name type="scientific">Flavobacterium cerinum</name>
    <dbReference type="NCBI Taxonomy" id="2502784"/>
    <lineage>
        <taxon>Bacteria</taxon>
        <taxon>Pseudomonadati</taxon>
        <taxon>Bacteroidota</taxon>
        <taxon>Flavobacteriia</taxon>
        <taxon>Flavobacteriales</taxon>
        <taxon>Flavobacteriaceae</taxon>
        <taxon>Flavobacterium</taxon>
    </lineage>
</organism>
<evidence type="ECO:0000256" key="2">
    <source>
        <dbReference type="SAM" id="Phobius"/>
    </source>
</evidence>
<evidence type="ECO:0000313" key="4">
    <source>
        <dbReference type="Proteomes" id="UP001059844"/>
    </source>
</evidence>
<evidence type="ECO:0000313" key="3">
    <source>
        <dbReference type="EMBL" id="UUC45574.1"/>
    </source>
</evidence>
<protein>
    <submittedName>
        <fullName evidence="3">Uncharacterized protein</fullName>
    </submittedName>
</protein>
<dbReference type="Proteomes" id="UP001059844">
    <property type="component" value="Chromosome"/>
</dbReference>
<evidence type="ECO:0000256" key="1">
    <source>
        <dbReference type="SAM" id="MobiDB-lite"/>
    </source>
</evidence>
<feature type="compositionally biased region" description="Polar residues" evidence="1">
    <location>
        <begin position="373"/>
        <end position="391"/>
    </location>
</feature>
<accession>A0ABY5IW56</accession>
<feature type="transmembrane region" description="Helical" evidence="2">
    <location>
        <begin position="405"/>
        <end position="424"/>
    </location>
</feature>
<keyword evidence="2" id="KW-0472">Membrane</keyword>
<name>A0ABY5IW56_9FLAO</name>
<keyword evidence="2" id="KW-1133">Transmembrane helix</keyword>
<proteinExistence type="predicted"/>
<feature type="region of interest" description="Disordered" evidence="1">
    <location>
        <begin position="365"/>
        <end position="398"/>
    </location>
</feature>
<keyword evidence="2" id="KW-0812">Transmembrane</keyword>
<reference evidence="3" key="1">
    <citation type="submission" date="2022-07" db="EMBL/GenBank/DDBJ databases">
        <title>Isolation, identification, and degradation of a PFOSA degrading strain from sewage treatment plant.</title>
        <authorList>
            <person name="Zhang L."/>
            <person name="Huo Y."/>
        </authorList>
    </citation>
    <scope>NUCLEOTIDE SEQUENCE</scope>
    <source>
        <strain evidence="3">C1</strain>
    </source>
</reference>
<sequence length="437" mass="47644">MEKVAPLLLQQNLQQTVATVHYWVYSHFQYKRDSTEQLLKSPACAWFSRAKGMDCKSYSIVCSSILLNLGIKHYIRRIKQPASKYPNDYTHVYLIVPACQKTGKLTNGYYTLDATTIYNKEPLFTEPKDLFMETFPHTGLNGVARPGPGGLGISLGDIKSFNFGSVFSGMSCWGGSAYNASDVQQKIPGIIKKYEKIYNDVNIAVATKDMAKLSKAVAYAMAWPHACWEKLQNIFMGNNWNVCTDDSIRITQQVHVDFNNKVNTLLAAYIDKYYIKTLSGATKVTACAYDVLPDEYAAMFFSDIGPDGCKTVDSYTYMIKPGITIVPKFEITPDLIASINNGTAAPAAPTFLQQLQNVAATFGTTTPPAGNTSMPGGSYTQDPSAGGSQIPGTVAPGSDNDNKGFSMLGWTAIAVTFVGGAVLISKQMKKSKPNGAK</sequence>
<dbReference type="RefSeq" id="WP_256551267.1">
    <property type="nucleotide sequence ID" value="NZ_CP101751.1"/>
</dbReference>
<dbReference type="EMBL" id="CP101751">
    <property type="protein sequence ID" value="UUC45574.1"/>
    <property type="molecule type" value="Genomic_DNA"/>
</dbReference>
<gene>
    <name evidence="3" type="ORF">NOX80_18380</name>
</gene>
<keyword evidence="4" id="KW-1185">Reference proteome</keyword>